<comment type="caution">
    <text evidence="2">The sequence shown here is derived from an EMBL/GenBank/DDBJ whole genome shotgun (WGS) entry which is preliminary data.</text>
</comment>
<evidence type="ECO:0000313" key="2">
    <source>
        <dbReference type="EMBL" id="GAA1068918.1"/>
    </source>
</evidence>
<evidence type="ECO:0000256" key="1">
    <source>
        <dbReference type="SAM" id="MobiDB-lite"/>
    </source>
</evidence>
<evidence type="ECO:0000313" key="3">
    <source>
        <dbReference type="Proteomes" id="UP001500037"/>
    </source>
</evidence>
<feature type="region of interest" description="Disordered" evidence="1">
    <location>
        <begin position="1"/>
        <end position="23"/>
    </location>
</feature>
<organism evidence="2 3">
    <name type="scientific">Kitasatospora nipponensis</name>
    <dbReference type="NCBI Taxonomy" id="258049"/>
    <lineage>
        <taxon>Bacteria</taxon>
        <taxon>Bacillati</taxon>
        <taxon>Actinomycetota</taxon>
        <taxon>Actinomycetes</taxon>
        <taxon>Kitasatosporales</taxon>
        <taxon>Streptomycetaceae</taxon>
        <taxon>Kitasatospora</taxon>
    </lineage>
</organism>
<feature type="compositionally biased region" description="Gly residues" evidence="1">
    <location>
        <begin position="8"/>
        <end position="20"/>
    </location>
</feature>
<dbReference type="RefSeq" id="WP_344446692.1">
    <property type="nucleotide sequence ID" value="NZ_BAAALF010000280.1"/>
</dbReference>
<gene>
    <name evidence="2" type="ORF">GCM10009665_74440</name>
</gene>
<proteinExistence type="predicted"/>
<protein>
    <submittedName>
        <fullName evidence="2">Uncharacterized protein</fullName>
    </submittedName>
</protein>
<keyword evidence="3" id="KW-1185">Reference proteome</keyword>
<accession>A0ABN1T7R3</accession>
<dbReference type="Proteomes" id="UP001500037">
    <property type="component" value="Unassembled WGS sequence"/>
</dbReference>
<dbReference type="EMBL" id="BAAALF010000280">
    <property type="protein sequence ID" value="GAA1068918.1"/>
    <property type="molecule type" value="Genomic_DNA"/>
</dbReference>
<sequence length="285" mass="31492">MGRDEGADGGPAAGGTGAAGQAGAAEEAVTVVSFFDQEQERVREKEREFTLQRLAAGASLRQWVKPAVRHDIWQSLQEARQHRGDARQEITTEVPTEVERARAAKELAALLDRYRDTVRLEPLLSVESLTGRRRDGDWAAGELRGTGRPLRAGRRAVDGRMVTRWSPAEQSPGRRTPTTVGALTVTLRATWYYDYWHDRSDRAARTWTESVAAGRSLATVTVDRIDPRRRAWLELVVADAAWAEGQPGRAPLLVGGPRPALVNLHVLEGTRRGRIPARVPRRSSS</sequence>
<reference evidence="2 3" key="1">
    <citation type="journal article" date="2019" name="Int. J. Syst. Evol. Microbiol.">
        <title>The Global Catalogue of Microorganisms (GCM) 10K type strain sequencing project: providing services to taxonomists for standard genome sequencing and annotation.</title>
        <authorList>
            <consortium name="The Broad Institute Genomics Platform"/>
            <consortium name="The Broad Institute Genome Sequencing Center for Infectious Disease"/>
            <person name="Wu L."/>
            <person name="Ma J."/>
        </authorList>
    </citation>
    <scope>NUCLEOTIDE SEQUENCE [LARGE SCALE GENOMIC DNA]</scope>
    <source>
        <strain evidence="2 3">JCM 13004</strain>
    </source>
</reference>
<name>A0ABN1T7R3_9ACTN</name>